<name>N4WEC2_COCH4</name>
<dbReference type="Proteomes" id="UP000012338">
    <property type="component" value="Unassembled WGS sequence"/>
</dbReference>
<evidence type="ECO:0008006" key="3">
    <source>
        <dbReference type="Google" id="ProtNLM"/>
    </source>
</evidence>
<dbReference type="HOGENOM" id="CLU_1997919_0_0_1"/>
<evidence type="ECO:0000313" key="1">
    <source>
        <dbReference type="EMBL" id="ENH98608.1"/>
    </source>
</evidence>
<dbReference type="InterPro" id="IPR036691">
    <property type="entry name" value="Endo/exonu/phosph_ase_sf"/>
</dbReference>
<dbReference type="OrthoDB" id="3795875at2759"/>
<reference evidence="2" key="2">
    <citation type="journal article" date="2013" name="PLoS Genet.">
        <title>Comparative genome structure, secondary metabolite, and effector coding capacity across Cochliobolus pathogens.</title>
        <authorList>
            <person name="Condon B.J."/>
            <person name="Leng Y."/>
            <person name="Wu D."/>
            <person name="Bushley K.E."/>
            <person name="Ohm R.A."/>
            <person name="Otillar R."/>
            <person name="Martin J."/>
            <person name="Schackwitz W."/>
            <person name="Grimwood J."/>
            <person name="MohdZainudin N."/>
            <person name="Xue C."/>
            <person name="Wang R."/>
            <person name="Manning V.A."/>
            <person name="Dhillon B."/>
            <person name="Tu Z.J."/>
            <person name="Steffenson B.J."/>
            <person name="Salamov A."/>
            <person name="Sun H."/>
            <person name="Lowry S."/>
            <person name="LaButti K."/>
            <person name="Han J."/>
            <person name="Copeland A."/>
            <person name="Lindquist E."/>
            <person name="Barry K."/>
            <person name="Schmutz J."/>
            <person name="Baker S.E."/>
            <person name="Ciuffetti L.M."/>
            <person name="Grigoriev I.V."/>
            <person name="Zhong S."/>
            <person name="Turgeon B.G."/>
        </authorList>
    </citation>
    <scope>NUCLEOTIDE SEQUENCE [LARGE SCALE GENOMIC DNA]</scope>
    <source>
        <strain evidence="2">C4 / ATCC 48331 / race T</strain>
    </source>
</reference>
<keyword evidence="2" id="KW-1185">Reference proteome</keyword>
<dbReference type="Gene3D" id="3.60.10.10">
    <property type="entry name" value="Endonuclease/exonuclease/phosphatase"/>
    <property type="match status" value="1"/>
</dbReference>
<evidence type="ECO:0000313" key="2">
    <source>
        <dbReference type="Proteomes" id="UP000012338"/>
    </source>
</evidence>
<gene>
    <name evidence="1" type="ORF">COCC4DRAFT_114383</name>
</gene>
<protein>
    <recommendedName>
        <fullName evidence="3">Endonuclease/exonuclease/phosphatase domain-containing protein</fullName>
    </recommendedName>
</protein>
<reference evidence="1 2" key="1">
    <citation type="journal article" date="2012" name="PLoS Pathog.">
        <title>Diverse lifestyles and strategies of plant pathogenesis encoded in the genomes of eighteen Dothideomycetes fungi.</title>
        <authorList>
            <person name="Ohm R.A."/>
            <person name="Feau N."/>
            <person name="Henrissat B."/>
            <person name="Schoch C.L."/>
            <person name="Horwitz B.A."/>
            <person name="Barry K.W."/>
            <person name="Condon B.J."/>
            <person name="Copeland A.C."/>
            <person name="Dhillon B."/>
            <person name="Glaser F."/>
            <person name="Hesse C.N."/>
            <person name="Kosti I."/>
            <person name="LaButti K."/>
            <person name="Lindquist E.A."/>
            <person name="Lucas S."/>
            <person name="Salamov A.A."/>
            <person name="Bradshaw R.E."/>
            <person name="Ciuffetti L."/>
            <person name="Hamelin R.C."/>
            <person name="Kema G.H.J."/>
            <person name="Lawrence C."/>
            <person name="Scott J.A."/>
            <person name="Spatafora J.W."/>
            <person name="Turgeon B.G."/>
            <person name="de Wit P.J.G.M."/>
            <person name="Zhong S."/>
            <person name="Goodwin S.B."/>
            <person name="Grigoriev I.V."/>
        </authorList>
    </citation>
    <scope>NUCLEOTIDE SEQUENCE [LARGE SCALE GENOMIC DNA]</scope>
    <source>
        <strain evidence="2">C4 / ATCC 48331 / race T</strain>
    </source>
</reference>
<organism evidence="1 2">
    <name type="scientific">Cochliobolus heterostrophus (strain C4 / ATCC 48331 / race T)</name>
    <name type="common">Southern corn leaf blight fungus</name>
    <name type="synonym">Bipolaris maydis</name>
    <dbReference type="NCBI Taxonomy" id="665024"/>
    <lineage>
        <taxon>Eukaryota</taxon>
        <taxon>Fungi</taxon>
        <taxon>Dikarya</taxon>
        <taxon>Ascomycota</taxon>
        <taxon>Pezizomycotina</taxon>
        <taxon>Dothideomycetes</taxon>
        <taxon>Pleosporomycetidae</taxon>
        <taxon>Pleosporales</taxon>
        <taxon>Pleosporineae</taxon>
        <taxon>Pleosporaceae</taxon>
        <taxon>Bipolaris</taxon>
    </lineage>
</organism>
<dbReference type="EMBL" id="KB733520">
    <property type="protein sequence ID" value="ENH98608.1"/>
    <property type="molecule type" value="Genomic_DNA"/>
</dbReference>
<dbReference type="AlphaFoldDB" id="N4WEC2"/>
<sequence length="125" mass="14254">MIKILQINVNRNSAATESALNLAIQMDAKIVAVQEPWLPKGPSYANTRSTTHQDYTQILPILEDSFLRPRVLFYIRKDLDVEVNSFISDDNDFLAIKVLAPTSSFYIYNIYNEKSLQEGLNQTTI</sequence>
<accession>N4WEC2</accession>
<feature type="non-terminal residue" evidence="1">
    <location>
        <position position="125"/>
    </location>
</feature>
<dbReference type="SUPFAM" id="SSF56219">
    <property type="entry name" value="DNase I-like"/>
    <property type="match status" value="1"/>
</dbReference>
<proteinExistence type="predicted"/>